<gene>
    <name evidence="9" type="primary">livF_10</name>
    <name evidence="9" type="ORF">R54767_05230</name>
</gene>
<evidence type="ECO:0000259" key="8">
    <source>
        <dbReference type="PROSITE" id="PS50893"/>
    </source>
</evidence>
<feature type="domain" description="ABC transporter" evidence="8">
    <location>
        <begin position="4"/>
        <end position="231"/>
    </location>
</feature>
<dbReference type="PANTHER" id="PTHR43820:SF2">
    <property type="entry name" value="ABC TRANSPORTER ATP-BINDING PROTEIN"/>
    <property type="match status" value="1"/>
</dbReference>
<proteinExistence type="inferred from homology"/>
<dbReference type="Pfam" id="PF00005">
    <property type="entry name" value="ABC_tran"/>
    <property type="match status" value="1"/>
</dbReference>
<evidence type="ECO:0000256" key="5">
    <source>
        <dbReference type="ARBA" id="ARBA00022741"/>
    </source>
</evidence>
<dbReference type="InterPro" id="IPR027417">
    <property type="entry name" value="P-loop_NTPase"/>
</dbReference>
<comment type="caution">
    <text evidence="9">The sequence shown here is derived from an EMBL/GenBank/DDBJ whole genome shotgun (WGS) entry which is preliminary data.</text>
</comment>
<evidence type="ECO:0000256" key="7">
    <source>
        <dbReference type="ARBA" id="ARBA00022970"/>
    </source>
</evidence>
<dbReference type="PROSITE" id="PS50893">
    <property type="entry name" value="ABC_TRANSPORTER_2"/>
    <property type="match status" value="1"/>
</dbReference>
<keyword evidence="4" id="KW-0472">Membrane</keyword>
<dbReference type="InterPro" id="IPR052156">
    <property type="entry name" value="BCAA_Transport_ATP-bd_LivF"/>
</dbReference>
<organism evidence="9 10">
    <name type="scientific">Paraburkholderia gardini</name>
    <dbReference type="NCBI Taxonomy" id="2823469"/>
    <lineage>
        <taxon>Bacteria</taxon>
        <taxon>Pseudomonadati</taxon>
        <taxon>Pseudomonadota</taxon>
        <taxon>Betaproteobacteria</taxon>
        <taxon>Burkholderiales</taxon>
        <taxon>Burkholderiaceae</taxon>
        <taxon>Paraburkholderia</taxon>
    </lineage>
</organism>
<keyword evidence="2" id="KW-0813">Transport</keyword>
<evidence type="ECO:0000313" key="10">
    <source>
        <dbReference type="Proteomes" id="UP000789752"/>
    </source>
</evidence>
<keyword evidence="3" id="KW-1003">Cell membrane</keyword>
<evidence type="ECO:0000256" key="2">
    <source>
        <dbReference type="ARBA" id="ARBA00022448"/>
    </source>
</evidence>
<dbReference type="Proteomes" id="UP000789752">
    <property type="component" value="Unassembled WGS sequence"/>
</dbReference>
<dbReference type="RefSeq" id="WP_228983963.1">
    <property type="nucleotide sequence ID" value="NZ_CAJQYY010000051.1"/>
</dbReference>
<dbReference type="SMART" id="SM00382">
    <property type="entry name" value="AAA"/>
    <property type="match status" value="1"/>
</dbReference>
<keyword evidence="10" id="KW-1185">Reference proteome</keyword>
<keyword evidence="4" id="KW-0997">Cell inner membrane</keyword>
<dbReference type="Gene3D" id="3.40.50.300">
    <property type="entry name" value="P-loop containing nucleotide triphosphate hydrolases"/>
    <property type="match status" value="1"/>
</dbReference>
<name>A0ABM8UBE4_9BURK</name>
<evidence type="ECO:0000313" key="9">
    <source>
        <dbReference type="EMBL" id="CAG4925792.1"/>
    </source>
</evidence>
<keyword evidence="6 9" id="KW-0067">ATP-binding</keyword>
<dbReference type="EMBL" id="CAJQYY010000051">
    <property type="protein sequence ID" value="CAG4925792.1"/>
    <property type="molecule type" value="Genomic_DNA"/>
</dbReference>
<evidence type="ECO:0000256" key="1">
    <source>
        <dbReference type="ARBA" id="ARBA00005417"/>
    </source>
</evidence>
<reference evidence="9 10" key="1">
    <citation type="submission" date="2021-04" db="EMBL/GenBank/DDBJ databases">
        <authorList>
            <person name="Vanwijnsberghe S."/>
        </authorList>
    </citation>
    <scope>NUCLEOTIDE SEQUENCE [LARGE SCALE GENOMIC DNA]</scope>
    <source>
        <strain evidence="9 10">LMG 32171</strain>
    </source>
</reference>
<evidence type="ECO:0000256" key="4">
    <source>
        <dbReference type="ARBA" id="ARBA00022519"/>
    </source>
</evidence>
<dbReference type="SUPFAM" id="SSF52540">
    <property type="entry name" value="P-loop containing nucleoside triphosphate hydrolases"/>
    <property type="match status" value="1"/>
</dbReference>
<dbReference type="CDD" id="cd03224">
    <property type="entry name" value="ABC_TM1139_LivF_branched"/>
    <property type="match status" value="1"/>
</dbReference>
<keyword evidence="7" id="KW-0029">Amino-acid transport</keyword>
<dbReference type="PANTHER" id="PTHR43820">
    <property type="entry name" value="HIGH-AFFINITY BRANCHED-CHAIN AMINO ACID TRANSPORT ATP-BINDING PROTEIN LIVF"/>
    <property type="match status" value="1"/>
</dbReference>
<dbReference type="InterPro" id="IPR003439">
    <property type="entry name" value="ABC_transporter-like_ATP-bd"/>
</dbReference>
<keyword evidence="5" id="KW-0547">Nucleotide-binding</keyword>
<dbReference type="InterPro" id="IPR003593">
    <property type="entry name" value="AAA+_ATPase"/>
</dbReference>
<evidence type="ECO:0000256" key="6">
    <source>
        <dbReference type="ARBA" id="ARBA00022840"/>
    </source>
</evidence>
<accession>A0ABM8UBE4</accession>
<protein>
    <submittedName>
        <fullName evidence="9">High-affinity branched-chain amino acid transport ATP-binding protein LivF</fullName>
    </submittedName>
</protein>
<dbReference type="GO" id="GO:0005524">
    <property type="term" value="F:ATP binding"/>
    <property type="evidence" value="ECO:0007669"/>
    <property type="project" value="UniProtKB-KW"/>
</dbReference>
<evidence type="ECO:0000256" key="3">
    <source>
        <dbReference type="ARBA" id="ARBA00022475"/>
    </source>
</evidence>
<comment type="similarity">
    <text evidence="1">Belongs to the ABC transporter superfamily.</text>
</comment>
<sequence length="241" mass="26254">MKALEVQQLNTYYGKSHILHGIDLDVNEGELVTLLGRNGAGKSTTLRSIMGLTPARAGHVKIFGTDSTHLPPFRIASLGVGLVPEGRRVFSNLTVDENLKVPVDRPGPWNVARIYRAFPRLAERKGHKGGQLSGGEQEMLSIARVLLLNPRLLMLDEPSQGLAPLIVQNVFDIIVAARNEGTAVLLIEQNVRAAIGIADRAYVLDRGIITYSGVASEFGKDEQRVQELAGASAQKWEFPDD</sequence>